<sequence>MPGLRTHPGGDSHAGLPGGPNRSDNQATGANAAPAGGSGQAFGSNTVDPMAPVLDRWGIVLSYVPIQPAPPRPAEREVQADATITAESSRDSSQTVQGNAACGRANSGTSSGSAA</sequence>
<feature type="compositionally biased region" description="Polar residues" evidence="1">
    <location>
        <begin position="106"/>
        <end position="115"/>
    </location>
</feature>
<evidence type="ECO:0000313" key="2">
    <source>
        <dbReference type="EMBL" id="KAF2818636.1"/>
    </source>
</evidence>
<evidence type="ECO:0000256" key="1">
    <source>
        <dbReference type="SAM" id="MobiDB-lite"/>
    </source>
</evidence>
<gene>
    <name evidence="2" type="ORF">CC86DRAFT_388762</name>
</gene>
<name>A0A6A6ZCB9_9PLEO</name>
<keyword evidence="3" id="KW-1185">Reference proteome</keyword>
<reference evidence="2" key="1">
    <citation type="journal article" date="2020" name="Stud. Mycol.">
        <title>101 Dothideomycetes genomes: a test case for predicting lifestyles and emergence of pathogens.</title>
        <authorList>
            <person name="Haridas S."/>
            <person name="Albert R."/>
            <person name="Binder M."/>
            <person name="Bloem J."/>
            <person name="Labutti K."/>
            <person name="Salamov A."/>
            <person name="Andreopoulos B."/>
            <person name="Baker S."/>
            <person name="Barry K."/>
            <person name="Bills G."/>
            <person name="Bluhm B."/>
            <person name="Cannon C."/>
            <person name="Castanera R."/>
            <person name="Culley D."/>
            <person name="Daum C."/>
            <person name="Ezra D."/>
            <person name="Gonzalez J."/>
            <person name="Henrissat B."/>
            <person name="Kuo A."/>
            <person name="Liang C."/>
            <person name="Lipzen A."/>
            <person name="Lutzoni F."/>
            <person name="Magnuson J."/>
            <person name="Mondo S."/>
            <person name="Nolan M."/>
            <person name="Ohm R."/>
            <person name="Pangilinan J."/>
            <person name="Park H.-J."/>
            <person name="Ramirez L."/>
            <person name="Alfaro M."/>
            <person name="Sun H."/>
            <person name="Tritt A."/>
            <person name="Yoshinaga Y."/>
            <person name="Zwiers L.-H."/>
            <person name="Turgeon B."/>
            <person name="Goodwin S."/>
            <person name="Spatafora J."/>
            <person name="Crous P."/>
            <person name="Grigoriev I."/>
        </authorList>
    </citation>
    <scope>NUCLEOTIDE SEQUENCE</scope>
    <source>
        <strain evidence="2">CBS 113818</strain>
    </source>
</reference>
<accession>A0A6A6ZCB9</accession>
<organism evidence="2 3">
    <name type="scientific">Ophiobolus disseminans</name>
    <dbReference type="NCBI Taxonomy" id="1469910"/>
    <lineage>
        <taxon>Eukaryota</taxon>
        <taxon>Fungi</taxon>
        <taxon>Dikarya</taxon>
        <taxon>Ascomycota</taxon>
        <taxon>Pezizomycotina</taxon>
        <taxon>Dothideomycetes</taxon>
        <taxon>Pleosporomycetidae</taxon>
        <taxon>Pleosporales</taxon>
        <taxon>Pleosporineae</taxon>
        <taxon>Phaeosphaeriaceae</taxon>
        <taxon>Ophiobolus</taxon>
    </lineage>
</organism>
<feature type="compositionally biased region" description="Polar residues" evidence="1">
    <location>
        <begin position="85"/>
        <end position="98"/>
    </location>
</feature>
<proteinExistence type="predicted"/>
<feature type="region of interest" description="Disordered" evidence="1">
    <location>
        <begin position="1"/>
        <end position="50"/>
    </location>
</feature>
<evidence type="ECO:0000313" key="3">
    <source>
        <dbReference type="Proteomes" id="UP000799424"/>
    </source>
</evidence>
<feature type="region of interest" description="Disordered" evidence="1">
    <location>
        <begin position="66"/>
        <end position="115"/>
    </location>
</feature>
<dbReference type="AlphaFoldDB" id="A0A6A6ZCB9"/>
<protein>
    <submittedName>
        <fullName evidence="2">Uncharacterized protein</fullName>
    </submittedName>
</protein>
<dbReference type="Proteomes" id="UP000799424">
    <property type="component" value="Unassembled WGS sequence"/>
</dbReference>
<dbReference type="EMBL" id="MU006250">
    <property type="protein sequence ID" value="KAF2818636.1"/>
    <property type="molecule type" value="Genomic_DNA"/>
</dbReference>